<organism evidence="5 6">
    <name type="scientific">Corynebacterium pyruviciproducens</name>
    <dbReference type="NCBI Taxonomy" id="598660"/>
    <lineage>
        <taxon>Bacteria</taxon>
        <taxon>Bacillati</taxon>
        <taxon>Actinomycetota</taxon>
        <taxon>Actinomycetes</taxon>
        <taxon>Mycobacteriales</taxon>
        <taxon>Corynebacteriaceae</taxon>
        <taxon>Corynebacterium</taxon>
    </lineage>
</organism>
<dbReference type="InterPro" id="IPR052021">
    <property type="entry name" value="Type-I_RS_S_subunit"/>
</dbReference>
<dbReference type="SUPFAM" id="SSF116734">
    <property type="entry name" value="DNA methylase specificity domain"/>
    <property type="match status" value="2"/>
</dbReference>
<dbReference type="GO" id="GO:0003677">
    <property type="term" value="F:DNA binding"/>
    <property type="evidence" value="ECO:0007669"/>
    <property type="project" value="UniProtKB-KW"/>
</dbReference>
<keyword evidence="2" id="KW-0680">Restriction system</keyword>
<keyword evidence="3" id="KW-0238">DNA-binding</keyword>
<evidence type="ECO:0000256" key="3">
    <source>
        <dbReference type="ARBA" id="ARBA00023125"/>
    </source>
</evidence>
<dbReference type="RefSeq" id="WP_101678803.1">
    <property type="nucleotide sequence ID" value="NZ_CP136958.1"/>
</dbReference>
<keyword evidence="5" id="KW-0378">Hydrolase</keyword>
<dbReference type="PANTHER" id="PTHR30408">
    <property type="entry name" value="TYPE-1 RESTRICTION ENZYME ECOKI SPECIFICITY PROTEIN"/>
    <property type="match status" value="1"/>
</dbReference>
<evidence type="ECO:0000256" key="1">
    <source>
        <dbReference type="ARBA" id="ARBA00010923"/>
    </source>
</evidence>
<dbReference type="GO" id="GO:0009307">
    <property type="term" value="P:DNA restriction-modification system"/>
    <property type="evidence" value="ECO:0007669"/>
    <property type="project" value="UniProtKB-KW"/>
</dbReference>
<proteinExistence type="inferred from homology"/>
<evidence type="ECO:0000259" key="4">
    <source>
        <dbReference type="Pfam" id="PF01420"/>
    </source>
</evidence>
<accession>A0AAF0YUP9</accession>
<keyword evidence="5" id="KW-0540">Nuclease</keyword>
<comment type="similarity">
    <text evidence="1">Belongs to the type-I restriction system S methylase family.</text>
</comment>
<feature type="domain" description="Type I restriction modification DNA specificity" evidence="4">
    <location>
        <begin position="238"/>
        <end position="370"/>
    </location>
</feature>
<evidence type="ECO:0000313" key="5">
    <source>
        <dbReference type="EMBL" id="WOT02244.1"/>
    </source>
</evidence>
<dbReference type="InterPro" id="IPR000055">
    <property type="entry name" value="Restrct_endonuc_typeI_TRD"/>
</dbReference>
<keyword evidence="5" id="KW-0255">Endonuclease</keyword>
<reference evidence="5" key="1">
    <citation type="submission" date="2017-12" db="EMBL/GenBank/DDBJ databases">
        <authorList>
            <person name="Thomas-White K."/>
            <person name="Wolfe A.J."/>
        </authorList>
    </citation>
    <scope>NUCLEOTIDE SEQUENCE</scope>
    <source>
        <strain evidence="5">UMB0763</strain>
    </source>
</reference>
<dbReference type="REBASE" id="770051">
    <property type="entry name" value="S.Cpy3ORF210P"/>
</dbReference>
<dbReference type="GO" id="GO:0004519">
    <property type="term" value="F:endonuclease activity"/>
    <property type="evidence" value="ECO:0007669"/>
    <property type="project" value="UniProtKB-KW"/>
</dbReference>
<dbReference type="KEGG" id="cpyr:CYJ47_00220"/>
<protein>
    <submittedName>
        <fullName evidence="5">Restriction endonuclease subunit S</fullName>
        <ecNumber evidence="5">3.1.21.-</ecNumber>
    </submittedName>
</protein>
<dbReference type="EMBL" id="CP136958">
    <property type="protein sequence ID" value="WOT02244.1"/>
    <property type="molecule type" value="Genomic_DNA"/>
</dbReference>
<name>A0AAF0YUP9_9CORY</name>
<dbReference type="Pfam" id="PF01420">
    <property type="entry name" value="Methylase_S"/>
    <property type="match status" value="2"/>
</dbReference>
<evidence type="ECO:0000313" key="6">
    <source>
        <dbReference type="Proteomes" id="UP000234560"/>
    </source>
</evidence>
<evidence type="ECO:0000256" key="2">
    <source>
        <dbReference type="ARBA" id="ARBA00022747"/>
    </source>
</evidence>
<feature type="domain" description="Type I restriction modification DNA specificity" evidence="4">
    <location>
        <begin position="69"/>
        <end position="174"/>
    </location>
</feature>
<gene>
    <name evidence="5" type="ORF">CYJ47_00220</name>
</gene>
<dbReference type="InterPro" id="IPR044946">
    <property type="entry name" value="Restrct_endonuc_typeI_TRD_sf"/>
</dbReference>
<dbReference type="EC" id="3.1.21.-" evidence="5"/>
<dbReference type="AlphaFoldDB" id="A0AAF0YUP9"/>
<dbReference type="Gene3D" id="3.90.220.20">
    <property type="entry name" value="DNA methylase specificity domains"/>
    <property type="match status" value="2"/>
</dbReference>
<dbReference type="GO" id="GO:0016787">
    <property type="term" value="F:hydrolase activity"/>
    <property type="evidence" value="ECO:0007669"/>
    <property type="project" value="UniProtKB-KW"/>
</dbReference>
<sequence length="405" mass="46001">MGDFSRVPLGLVAQVVQSNVDKKSKEGETPVRLLNYTDVYYNESIDMSLDFMEATASAEQITRLSLSVGDVVITKDSETADDIGIPVLIKETADDFVCAYHLSIIRPDKSRIRGDYLFWCLKSKKAAEYWESRVNGVTRFSLPTIIISSLEIPLPLIETQQRIADYLDKETSEIDTLVRELDEYIEFLEKRNNKFLIDGTKIFDQDIPTTRLGWHARIELGKTIQGEQQSPADVLQKYVRAGNIQPDGRFEGEEKTMWFTPKESEIYSLKKGDVLIVEGGAGFGRSLTLEKDLVNWGFQNHIIRVRPDNGWDSKFIDYVIRAYKAAGYIDLLAVGATIPGFSSEKAKKLKVPFLTLEEQEEIVQDISRELSETNRIVEECTELKEILLKRRQVLITDVVTGKVEV</sequence>
<dbReference type="PANTHER" id="PTHR30408:SF12">
    <property type="entry name" value="TYPE I RESTRICTION ENZYME MJAVIII SPECIFICITY SUBUNIT"/>
    <property type="match status" value="1"/>
</dbReference>
<reference evidence="5" key="2">
    <citation type="submission" date="2023-10" db="EMBL/GenBank/DDBJ databases">
        <authorList>
            <person name="Choi B."/>
        </authorList>
    </citation>
    <scope>NUCLEOTIDE SEQUENCE</scope>
    <source>
        <strain evidence="5">UMB0763</strain>
    </source>
</reference>
<dbReference type="Proteomes" id="UP000234560">
    <property type="component" value="Chromosome"/>
</dbReference>